<keyword evidence="2" id="KW-1185">Reference proteome</keyword>
<dbReference type="SUPFAM" id="SSF52047">
    <property type="entry name" value="RNI-like"/>
    <property type="match status" value="2"/>
</dbReference>
<comment type="caution">
    <text evidence="1">The sequence shown here is derived from an EMBL/GenBank/DDBJ whole genome shotgun (WGS) entry which is preliminary data.</text>
</comment>
<gene>
    <name evidence="1" type="ORF">B0H16DRAFT_1742758</name>
</gene>
<dbReference type="PANTHER" id="PTHR38926:SF72">
    <property type="entry name" value="IM:7136021-RELATED"/>
    <property type="match status" value="1"/>
</dbReference>
<evidence type="ECO:0000313" key="2">
    <source>
        <dbReference type="Proteomes" id="UP001215598"/>
    </source>
</evidence>
<dbReference type="PANTHER" id="PTHR38926">
    <property type="entry name" value="F-BOX DOMAIN CONTAINING PROTEIN, EXPRESSED"/>
    <property type="match status" value="1"/>
</dbReference>
<evidence type="ECO:0000313" key="1">
    <source>
        <dbReference type="EMBL" id="KAJ7714286.1"/>
    </source>
</evidence>
<evidence type="ECO:0008006" key="3">
    <source>
        <dbReference type="Google" id="ProtNLM"/>
    </source>
</evidence>
<sequence length="860" mass="96129">MSGSEASDGSGLNSVDVAVRNSSLSLAYINGLQYFDVMTSNIPFTRVLDEPDLLLKILLHVPEHFDRNATRYEQSLYQLGGVCRRFRSAILAEPTFWCCVYISVTNADTEHLAEYIARAAAAPLSIVIAPCPVVAPHADISRAASPGEKDIYARQKSLETRWRRLLLFLQPYLHQCRSLYMETSNPRHTDILFRTIQSFVFPQLSSLHLDIQTSSIEEQRHSPVAFPFASAASGLRYLHVDNFVLGMHQFSSCLTEVRLWCHCASSKPTMDEALDLLRSMPLLSKLQLHDFVVVEDLLAPLSDGLQQPVNAVTLPLIHELALSWHESASMSFWAALRLPGLKTLRLDAPNLNGFGVACPQLLHQVSTIVLLVEPSVTGLQRVLQSAAVLQHLDVRGMYQAPLYISALLAHWPGMCPQLSSLWFDEFVEDEMLVGMIKVFNAEDSLPVPFGLLATEILADILLAVPTSFDASPREFKRVIYLLSTVSRTFRLTICDPRFWSYIYVDESTDLDRIPEHLRRCGAAPLVIYLAMLPSTSVHLPREYTAVEEEDTTETSIAESDIIRTCYLERWTTTLELLGPKLSQCRHFHIHTTCDVRTQIIFEVLSHADGSAISCLYFDVTPALLEDQRNSPLPLPFNGNTPALDGMILRDVFVCGLAPLAKSVTRLALWTDSSYWQPTVRELFDLLRAMPALVDLSMSNIALHDVGDVSIEDRALELPMLTDLFFCGYDHTSFDAFGSIRMPTLNSLHLVISPEEVDEFVKHWRQTTSHVGALALEFTATPSVGSFVAALAAFPKLQLLDCRNSLAIGLHLNAMVLHWTDLCPVLRCIWLDEELHDRVVAGILKHATASHFGADLRMVTL</sequence>
<reference evidence="1" key="1">
    <citation type="submission" date="2023-03" db="EMBL/GenBank/DDBJ databases">
        <title>Massive genome expansion in bonnet fungi (Mycena s.s.) driven by repeated elements and novel gene families across ecological guilds.</title>
        <authorList>
            <consortium name="Lawrence Berkeley National Laboratory"/>
            <person name="Harder C.B."/>
            <person name="Miyauchi S."/>
            <person name="Viragh M."/>
            <person name="Kuo A."/>
            <person name="Thoen E."/>
            <person name="Andreopoulos B."/>
            <person name="Lu D."/>
            <person name="Skrede I."/>
            <person name="Drula E."/>
            <person name="Henrissat B."/>
            <person name="Morin E."/>
            <person name="Kohler A."/>
            <person name="Barry K."/>
            <person name="LaButti K."/>
            <person name="Morin E."/>
            <person name="Salamov A."/>
            <person name="Lipzen A."/>
            <person name="Mereny Z."/>
            <person name="Hegedus B."/>
            <person name="Baldrian P."/>
            <person name="Stursova M."/>
            <person name="Weitz H."/>
            <person name="Taylor A."/>
            <person name="Grigoriev I.V."/>
            <person name="Nagy L.G."/>
            <person name="Martin F."/>
            <person name="Kauserud H."/>
        </authorList>
    </citation>
    <scope>NUCLEOTIDE SEQUENCE</scope>
    <source>
        <strain evidence="1">CBHHK182m</strain>
    </source>
</reference>
<protein>
    <recommendedName>
        <fullName evidence="3">F-box domain-containing protein</fullName>
    </recommendedName>
</protein>
<dbReference type="Gene3D" id="3.80.10.10">
    <property type="entry name" value="Ribonuclease Inhibitor"/>
    <property type="match status" value="1"/>
</dbReference>
<dbReference type="InterPro" id="IPR032675">
    <property type="entry name" value="LRR_dom_sf"/>
</dbReference>
<dbReference type="EMBL" id="JARKIB010000328">
    <property type="protein sequence ID" value="KAJ7714286.1"/>
    <property type="molecule type" value="Genomic_DNA"/>
</dbReference>
<name>A0AAD7H834_9AGAR</name>
<dbReference type="Proteomes" id="UP001215598">
    <property type="component" value="Unassembled WGS sequence"/>
</dbReference>
<proteinExistence type="predicted"/>
<accession>A0AAD7H834</accession>
<organism evidence="1 2">
    <name type="scientific">Mycena metata</name>
    <dbReference type="NCBI Taxonomy" id="1033252"/>
    <lineage>
        <taxon>Eukaryota</taxon>
        <taxon>Fungi</taxon>
        <taxon>Dikarya</taxon>
        <taxon>Basidiomycota</taxon>
        <taxon>Agaricomycotina</taxon>
        <taxon>Agaricomycetes</taxon>
        <taxon>Agaricomycetidae</taxon>
        <taxon>Agaricales</taxon>
        <taxon>Marasmiineae</taxon>
        <taxon>Mycenaceae</taxon>
        <taxon>Mycena</taxon>
    </lineage>
</organism>
<dbReference type="AlphaFoldDB" id="A0AAD7H834"/>